<name>A0A0L0WEC2_GOTPU</name>
<dbReference type="InterPro" id="IPR031161">
    <property type="entry name" value="Peptidase_M60_dom"/>
</dbReference>
<proteinExistence type="predicted"/>
<dbReference type="RefSeq" id="WP_050354164.1">
    <property type="nucleotide sequence ID" value="NZ_LGSS01000002.1"/>
</dbReference>
<comment type="caution">
    <text evidence="8">The sequence shown here is derived from an EMBL/GenBank/DDBJ whole genome shotgun (WGS) entry which is preliminary data.</text>
</comment>
<dbReference type="InterPro" id="IPR036573">
    <property type="entry name" value="CBM_sf_5/12"/>
</dbReference>
<dbReference type="Gene3D" id="2.10.10.20">
    <property type="entry name" value="Carbohydrate-binding module superfamily 5/12"/>
    <property type="match status" value="2"/>
</dbReference>
<evidence type="ECO:0000259" key="6">
    <source>
        <dbReference type="PROSITE" id="PS50853"/>
    </source>
</evidence>
<evidence type="ECO:0000259" key="7">
    <source>
        <dbReference type="PROSITE" id="PS51723"/>
    </source>
</evidence>
<keyword evidence="4" id="KW-0326">Glycosidase</keyword>
<evidence type="ECO:0000256" key="5">
    <source>
        <dbReference type="ARBA" id="ARBA00023326"/>
    </source>
</evidence>
<dbReference type="GO" id="GO:0000272">
    <property type="term" value="P:polysaccharide catabolic process"/>
    <property type="evidence" value="ECO:0007669"/>
    <property type="project" value="UniProtKB-KW"/>
</dbReference>
<evidence type="ECO:0000313" key="9">
    <source>
        <dbReference type="Proteomes" id="UP000037267"/>
    </source>
</evidence>
<dbReference type="Pfam" id="PF00041">
    <property type="entry name" value="fn3"/>
    <property type="match status" value="1"/>
</dbReference>
<dbReference type="InterPro" id="IPR042279">
    <property type="entry name" value="Pep_M60_3"/>
</dbReference>
<reference evidence="9" key="1">
    <citation type="submission" date="2015-07" db="EMBL/GenBank/DDBJ databases">
        <title>Draft genome sequence of the purine-degrading Gottschalkia purinilyticum DSM 1384 (formerly Clostridium purinilyticum).</title>
        <authorList>
            <person name="Poehlein A."/>
            <person name="Schiel-Bengelsdorf B."/>
            <person name="Bengelsdorf F.R."/>
            <person name="Daniel R."/>
            <person name="Duerre P."/>
        </authorList>
    </citation>
    <scope>NUCLEOTIDE SEQUENCE [LARGE SCALE GENOMIC DNA]</scope>
    <source>
        <strain evidence="9">DSM 1384</strain>
    </source>
</reference>
<dbReference type="Pfam" id="PF13402">
    <property type="entry name" value="Peptidase_M60"/>
    <property type="match status" value="1"/>
</dbReference>
<dbReference type="AlphaFoldDB" id="A0A0L0WEC2"/>
<feature type="domain" description="Fibronectin type-III" evidence="6">
    <location>
        <begin position="461"/>
        <end position="548"/>
    </location>
</feature>
<organism evidence="8 9">
    <name type="scientific">Gottschalkia purinilytica</name>
    <name type="common">Clostridium purinilyticum</name>
    <dbReference type="NCBI Taxonomy" id="1503"/>
    <lineage>
        <taxon>Bacteria</taxon>
        <taxon>Bacillati</taxon>
        <taxon>Bacillota</taxon>
        <taxon>Tissierellia</taxon>
        <taxon>Tissierellales</taxon>
        <taxon>Gottschalkiaceae</taxon>
        <taxon>Gottschalkia</taxon>
    </lineage>
</organism>
<dbReference type="GO" id="GO:0030246">
    <property type="term" value="F:carbohydrate binding"/>
    <property type="evidence" value="ECO:0007669"/>
    <property type="project" value="InterPro"/>
</dbReference>
<dbReference type="GO" id="GO:0005576">
    <property type="term" value="C:extracellular region"/>
    <property type="evidence" value="ECO:0007669"/>
    <property type="project" value="InterPro"/>
</dbReference>
<dbReference type="InterPro" id="IPR035423">
    <property type="entry name" value="M60-like_N"/>
</dbReference>
<keyword evidence="2" id="KW-0378">Hydrolase</keyword>
<keyword evidence="9" id="KW-1185">Reference proteome</keyword>
<dbReference type="SMART" id="SM00495">
    <property type="entry name" value="ChtBD3"/>
    <property type="match status" value="2"/>
</dbReference>
<dbReference type="FunFam" id="2.60.40.10:FF:001114">
    <property type="entry name" value="Chitinase A1"/>
    <property type="match status" value="1"/>
</dbReference>
<evidence type="ECO:0000256" key="1">
    <source>
        <dbReference type="ARBA" id="ARBA00022729"/>
    </source>
</evidence>
<dbReference type="CDD" id="cd00063">
    <property type="entry name" value="FN3"/>
    <property type="match status" value="1"/>
</dbReference>
<dbReference type="GO" id="GO:0004553">
    <property type="term" value="F:hydrolase activity, hydrolyzing O-glycosyl compounds"/>
    <property type="evidence" value="ECO:0007669"/>
    <property type="project" value="InterPro"/>
</dbReference>
<dbReference type="SUPFAM" id="SSF51055">
    <property type="entry name" value="Carbohydrate binding domain"/>
    <property type="match status" value="2"/>
</dbReference>
<dbReference type="Pfam" id="PF02839">
    <property type="entry name" value="CBM_5_12"/>
    <property type="match status" value="2"/>
</dbReference>
<dbReference type="Gene3D" id="2.60.120.1250">
    <property type="entry name" value="Peptidase M60, enhancin-like domain 1"/>
    <property type="match status" value="1"/>
</dbReference>
<dbReference type="Proteomes" id="UP000037267">
    <property type="component" value="Unassembled WGS sequence"/>
</dbReference>
<gene>
    <name evidence="8" type="ORF">CLPU_2c02380</name>
</gene>
<evidence type="ECO:0000256" key="4">
    <source>
        <dbReference type="ARBA" id="ARBA00023295"/>
    </source>
</evidence>
<dbReference type="InterPro" id="IPR003961">
    <property type="entry name" value="FN3_dom"/>
</dbReference>
<dbReference type="PROSITE" id="PS51723">
    <property type="entry name" value="PEPTIDASE_M60"/>
    <property type="match status" value="1"/>
</dbReference>
<dbReference type="Pfam" id="PF17291">
    <property type="entry name" value="M60-like_N"/>
    <property type="match status" value="1"/>
</dbReference>
<evidence type="ECO:0000256" key="2">
    <source>
        <dbReference type="ARBA" id="ARBA00022801"/>
    </source>
</evidence>
<keyword evidence="3" id="KW-0119">Carbohydrate metabolism</keyword>
<dbReference type="PANTHER" id="PTHR15730">
    <property type="entry name" value="EXPERIMENTAL AUTOIMMUNE PROSTATITIS ANTIGEN 2-RELATED"/>
    <property type="match status" value="1"/>
</dbReference>
<dbReference type="Gene3D" id="3.40.390.80">
    <property type="entry name" value="Peptidase M60, enhancin-like domain 2"/>
    <property type="match status" value="1"/>
</dbReference>
<protein>
    <submittedName>
        <fullName evidence="8">Uncharacterized protein</fullName>
    </submittedName>
</protein>
<dbReference type="PROSITE" id="PS50853">
    <property type="entry name" value="FN3"/>
    <property type="match status" value="1"/>
</dbReference>
<dbReference type="SUPFAM" id="SSF49265">
    <property type="entry name" value="Fibronectin type III"/>
    <property type="match status" value="1"/>
</dbReference>
<dbReference type="Gene3D" id="1.10.390.30">
    <property type="entry name" value="Peptidase M60, enhancin-like domain 3"/>
    <property type="match status" value="1"/>
</dbReference>
<dbReference type="InterPro" id="IPR036116">
    <property type="entry name" value="FN3_sf"/>
</dbReference>
<keyword evidence="1" id="KW-0732">Signal</keyword>
<dbReference type="PATRIC" id="fig|1503.3.peg.1734"/>
<dbReference type="InterPro" id="IPR003610">
    <property type="entry name" value="CBM5/12"/>
</dbReference>
<accession>A0A0L0WEC2</accession>
<evidence type="ECO:0000256" key="3">
    <source>
        <dbReference type="ARBA" id="ARBA00023277"/>
    </source>
</evidence>
<dbReference type="OrthoDB" id="9798386at2"/>
<dbReference type="SMART" id="SM01276">
    <property type="entry name" value="M60-like"/>
    <property type="match status" value="1"/>
</dbReference>
<keyword evidence="5" id="KW-0624">Polysaccharide degradation</keyword>
<dbReference type="CDD" id="cd12215">
    <property type="entry name" value="ChiC_BD"/>
    <property type="match status" value="2"/>
</dbReference>
<dbReference type="SMART" id="SM00060">
    <property type="entry name" value="FN3"/>
    <property type="match status" value="1"/>
</dbReference>
<dbReference type="InterPro" id="IPR051244">
    <property type="entry name" value="TCAF"/>
</dbReference>
<dbReference type="InterPro" id="IPR013783">
    <property type="entry name" value="Ig-like_fold"/>
</dbReference>
<dbReference type="EMBL" id="LGSS01000002">
    <property type="protein sequence ID" value="KNF09786.1"/>
    <property type="molecule type" value="Genomic_DNA"/>
</dbReference>
<feature type="domain" description="Peptidase M60" evidence="7">
    <location>
        <begin position="70"/>
        <end position="365"/>
    </location>
</feature>
<dbReference type="Gene3D" id="2.60.40.10">
    <property type="entry name" value="Immunoglobulins"/>
    <property type="match status" value="1"/>
</dbReference>
<evidence type="ECO:0000313" key="8">
    <source>
        <dbReference type="EMBL" id="KNF09786.1"/>
    </source>
</evidence>
<sequence length="642" mass="73269">MKLKRACAFVLSSGLILTPVSEYMAYASPVVVQNDNYTTSTKENITTITLEQNGNLDQDIATKRYQMGPSKYLSTGIYKKPNEPITIHLSSTDQIVYPRVVISDPVLKKYQDGNKSGIQLSLGKNEISVPEGGIVYLINESEKTNIPPTVTIEGGQKIPYFVLGKNTLSDWKNMLSTYGDVPVIELVSKHAIITAGIKQSRHVDNPEKLLQYFDEAIEHANKLTGLDKNDKDYRHKPTTYRYHFRETSEEGYWMYAWYNHTAYASAAVDKILNSYQFKHDGWGPWHELGHTYQQRAWMWGGTGEVTNNIYSLAIQKHFGNQTRLEEEKVYDKAFKYLQQPSRDFNSNDDLFLKLVMFWQLHLGFGDDFYPTIQRTYREMPQSKLPGTDAEKIQTFIVTASKTANYNLTPFFEKWGLYPTTETKGQIKNLPQLTKPIWQLTDSNVDEIMNGEDGEQDKDNQAPTAPTQIKSISETENSITLQWNLSTDNIGVKGYEIYRNDEKIGTTTSLTYTDTGLTPNISYIYTVKAFDEAGNYATSEPITVKTKEKVSNDLPQWDPNKVYLGGERVIYNGLEYEAKYWTQGNNPSESDVWKLLSDTVVEWSKNKPYNGGDKVTYNGHTYQAKYWTQGNTPGQSDVWVLIK</sequence>
<dbReference type="STRING" id="1503.CLPU_2c02380"/>
<dbReference type="PANTHER" id="PTHR15730:SF5">
    <property type="entry name" value="SI:CH211-210B2.2-RELATED"/>
    <property type="match status" value="1"/>
</dbReference>